<dbReference type="CDD" id="cd00075">
    <property type="entry name" value="HATPase"/>
    <property type="match status" value="1"/>
</dbReference>
<evidence type="ECO:0000256" key="6">
    <source>
        <dbReference type="ARBA" id="ARBA00023012"/>
    </source>
</evidence>
<proteinExistence type="predicted"/>
<dbReference type="SUPFAM" id="SSF55874">
    <property type="entry name" value="ATPase domain of HSP90 chaperone/DNA topoisomerase II/histidine kinase"/>
    <property type="match status" value="1"/>
</dbReference>
<dbReference type="GO" id="GO:0034220">
    <property type="term" value="P:monoatomic ion transmembrane transport"/>
    <property type="evidence" value="ECO:0007669"/>
    <property type="project" value="UniProtKB-KW"/>
</dbReference>
<evidence type="ECO:0000313" key="10">
    <source>
        <dbReference type="Proteomes" id="UP000199013"/>
    </source>
</evidence>
<dbReference type="AlphaFoldDB" id="A0A1C3P6W5"/>
<dbReference type="InterPro" id="IPR003594">
    <property type="entry name" value="HATPase_dom"/>
</dbReference>
<evidence type="ECO:0000313" key="9">
    <source>
        <dbReference type="EMBL" id="SBW25539.1"/>
    </source>
</evidence>
<dbReference type="InterPro" id="IPR003661">
    <property type="entry name" value="HisK_dim/P_dom"/>
</dbReference>
<evidence type="ECO:0000259" key="8">
    <source>
        <dbReference type="PROSITE" id="PS50109"/>
    </source>
</evidence>
<evidence type="ECO:0000256" key="3">
    <source>
        <dbReference type="ARBA" id="ARBA00012438"/>
    </source>
</evidence>
<dbReference type="EMBL" id="FLUV01001915">
    <property type="protein sequence ID" value="SBW25539.1"/>
    <property type="molecule type" value="Genomic_DNA"/>
</dbReference>
<comment type="subcellular location">
    <subcellularLocation>
        <location evidence="2">Cell membrane</location>
    </subcellularLocation>
</comment>
<keyword evidence="4" id="KW-0597">Phosphoprotein</keyword>
<dbReference type="Pfam" id="PF00512">
    <property type="entry name" value="HisKA"/>
    <property type="match status" value="1"/>
</dbReference>
<dbReference type="GO" id="GO:0005886">
    <property type="term" value="C:plasma membrane"/>
    <property type="evidence" value="ECO:0007669"/>
    <property type="project" value="UniProtKB-SubCell"/>
</dbReference>
<name>A0A1C3P6W5_9ACTN</name>
<evidence type="ECO:0000256" key="4">
    <source>
        <dbReference type="ARBA" id="ARBA00022553"/>
    </source>
</evidence>
<evidence type="ECO:0000256" key="5">
    <source>
        <dbReference type="ARBA" id="ARBA00022777"/>
    </source>
</evidence>
<dbReference type="SMART" id="SM00387">
    <property type="entry name" value="HATPase_c"/>
    <property type="match status" value="1"/>
</dbReference>
<keyword evidence="5 9" id="KW-0808">Transferase</keyword>
<feature type="domain" description="Histidine kinase" evidence="8">
    <location>
        <begin position="141"/>
        <end position="354"/>
    </location>
</feature>
<dbReference type="CDD" id="cd00082">
    <property type="entry name" value="HisKA"/>
    <property type="match status" value="1"/>
</dbReference>
<accession>A0A1C3P6W5</accession>
<keyword evidence="9" id="KW-0407">Ion channel</keyword>
<evidence type="ECO:0000256" key="7">
    <source>
        <dbReference type="SAM" id="MobiDB-lite"/>
    </source>
</evidence>
<dbReference type="InterPro" id="IPR036890">
    <property type="entry name" value="HATPase_C_sf"/>
</dbReference>
<dbReference type="Proteomes" id="UP000199013">
    <property type="component" value="Unassembled WGS sequence"/>
</dbReference>
<dbReference type="InterPro" id="IPR052023">
    <property type="entry name" value="Histidine_kinase_KdpD"/>
</dbReference>
<evidence type="ECO:0000256" key="2">
    <source>
        <dbReference type="ARBA" id="ARBA00004236"/>
    </source>
</evidence>
<dbReference type="PROSITE" id="PS50109">
    <property type="entry name" value="HIS_KIN"/>
    <property type="match status" value="1"/>
</dbReference>
<keyword evidence="6" id="KW-0902">Two-component regulatory system</keyword>
<keyword evidence="9" id="KW-0406">Ion transport</keyword>
<dbReference type="Pfam" id="PF02518">
    <property type="entry name" value="HATPase_c"/>
    <property type="match status" value="1"/>
</dbReference>
<sequence length="367" mass="38079">MTAATLLERTDEGGRGTGGAGRAKAGTRGAAGPGGAGAAEVDVASEGNRPARLGGRGWRAVHSVGIDPCARPEDGDVDVPVGDNLAMVLRGRPLPAADRRILAAFAAQAALAFEQRRLAEAAAEAGPLAEADRVRTALLAAVSHDLRSPLASAKAAIASLRSRDVIWTPTEQAELLATADESMDRLTRLVDNLLDMSRLQAGVLSVFPRQTGLDDVVPHALDELGPPGRTVEIQVPDGLPDIYADPTLLERIVVNLASNALRHSPEGTHPVITASALDDRVELRVIDRGPGIPAENRDRVFQPFQRLGDRDNTTGVGLGLALSRGLAEAMGGSLVTDDTPGGGLTMVLSLPAAWSVQQPVPAVVADG</sequence>
<dbReference type="PRINTS" id="PR00344">
    <property type="entry name" value="BCTRLSENSOR"/>
</dbReference>
<dbReference type="InterPro" id="IPR005467">
    <property type="entry name" value="His_kinase_dom"/>
</dbReference>
<organism evidence="9 10">
    <name type="scientific">Candidatus Protofrankia californiensis</name>
    <dbReference type="NCBI Taxonomy" id="1839754"/>
    <lineage>
        <taxon>Bacteria</taxon>
        <taxon>Bacillati</taxon>
        <taxon>Actinomycetota</taxon>
        <taxon>Actinomycetes</taxon>
        <taxon>Frankiales</taxon>
        <taxon>Frankiaceae</taxon>
        <taxon>Protofrankia</taxon>
    </lineage>
</organism>
<dbReference type="InterPro" id="IPR004358">
    <property type="entry name" value="Sig_transdc_His_kin-like_C"/>
</dbReference>
<dbReference type="Gene3D" id="3.30.565.10">
    <property type="entry name" value="Histidine kinase-like ATPase, C-terminal domain"/>
    <property type="match status" value="1"/>
</dbReference>
<dbReference type="InterPro" id="IPR036097">
    <property type="entry name" value="HisK_dim/P_sf"/>
</dbReference>
<dbReference type="SUPFAM" id="SSF47384">
    <property type="entry name" value="Homodimeric domain of signal transducing histidine kinase"/>
    <property type="match status" value="1"/>
</dbReference>
<keyword evidence="10" id="KW-1185">Reference proteome</keyword>
<evidence type="ECO:0000256" key="1">
    <source>
        <dbReference type="ARBA" id="ARBA00000085"/>
    </source>
</evidence>
<protein>
    <recommendedName>
        <fullName evidence="3">histidine kinase</fullName>
        <ecNumber evidence="3">2.7.13.3</ecNumber>
    </recommendedName>
</protein>
<dbReference type="SMART" id="SM00388">
    <property type="entry name" value="HisKA"/>
    <property type="match status" value="1"/>
</dbReference>
<keyword evidence="9" id="KW-0813">Transport</keyword>
<keyword evidence="5 9" id="KW-0418">Kinase</keyword>
<feature type="region of interest" description="Disordered" evidence="7">
    <location>
        <begin position="1"/>
        <end position="43"/>
    </location>
</feature>
<dbReference type="Gene3D" id="1.10.287.130">
    <property type="match status" value="1"/>
</dbReference>
<dbReference type="PANTHER" id="PTHR45569:SF1">
    <property type="entry name" value="SENSOR PROTEIN KDPD"/>
    <property type="match status" value="1"/>
</dbReference>
<reference evidence="10" key="1">
    <citation type="submission" date="2016-02" db="EMBL/GenBank/DDBJ databases">
        <authorList>
            <person name="Wibberg D."/>
        </authorList>
    </citation>
    <scope>NUCLEOTIDE SEQUENCE [LARGE SCALE GENOMIC DNA]</scope>
</reference>
<dbReference type="EC" id="2.7.13.3" evidence="3"/>
<dbReference type="PANTHER" id="PTHR45569">
    <property type="entry name" value="SENSOR PROTEIN KDPD"/>
    <property type="match status" value="1"/>
</dbReference>
<comment type="catalytic activity">
    <reaction evidence="1">
        <text>ATP + protein L-histidine = ADP + protein N-phospho-L-histidine.</text>
        <dbReference type="EC" id="2.7.13.3"/>
    </reaction>
</comment>
<dbReference type="GO" id="GO:0000155">
    <property type="term" value="F:phosphorelay sensor kinase activity"/>
    <property type="evidence" value="ECO:0007669"/>
    <property type="project" value="InterPro"/>
</dbReference>
<gene>
    <name evidence="9" type="ORF">FDG2_4587</name>
</gene>